<dbReference type="CDD" id="cd07377">
    <property type="entry name" value="WHTH_GntR"/>
    <property type="match status" value="1"/>
</dbReference>
<comment type="caution">
    <text evidence="5">The sequence shown here is derived from an EMBL/GenBank/DDBJ whole genome shotgun (WGS) entry which is preliminary data.</text>
</comment>
<dbReference type="PANTHER" id="PTHR44846:SF1">
    <property type="entry name" value="MANNOSYL-D-GLYCERATE TRANSPORT_METABOLISM SYSTEM REPRESSOR MNGR-RELATED"/>
    <property type="match status" value="1"/>
</dbReference>
<evidence type="ECO:0000259" key="4">
    <source>
        <dbReference type="PROSITE" id="PS50949"/>
    </source>
</evidence>
<dbReference type="EMBL" id="JAGINU010000001">
    <property type="protein sequence ID" value="MBP2367735.1"/>
    <property type="molecule type" value="Genomic_DNA"/>
</dbReference>
<accession>A0ABS4VV05</accession>
<dbReference type="GO" id="GO:0003677">
    <property type="term" value="F:DNA binding"/>
    <property type="evidence" value="ECO:0007669"/>
    <property type="project" value="UniProtKB-KW"/>
</dbReference>
<dbReference type="SUPFAM" id="SSF46785">
    <property type="entry name" value="Winged helix' DNA-binding domain"/>
    <property type="match status" value="1"/>
</dbReference>
<dbReference type="SMART" id="SM00866">
    <property type="entry name" value="UTRA"/>
    <property type="match status" value="1"/>
</dbReference>
<dbReference type="InterPro" id="IPR011663">
    <property type="entry name" value="UTRA"/>
</dbReference>
<dbReference type="InterPro" id="IPR050679">
    <property type="entry name" value="Bact_HTH_transcr_reg"/>
</dbReference>
<dbReference type="InterPro" id="IPR028978">
    <property type="entry name" value="Chorismate_lyase_/UTRA_dom_sf"/>
</dbReference>
<dbReference type="Proteomes" id="UP001519295">
    <property type="component" value="Unassembled WGS sequence"/>
</dbReference>
<dbReference type="InterPro" id="IPR036390">
    <property type="entry name" value="WH_DNA-bd_sf"/>
</dbReference>
<organism evidence="5 6">
    <name type="scientific">Pseudonocardia parietis</name>
    <dbReference type="NCBI Taxonomy" id="570936"/>
    <lineage>
        <taxon>Bacteria</taxon>
        <taxon>Bacillati</taxon>
        <taxon>Actinomycetota</taxon>
        <taxon>Actinomycetes</taxon>
        <taxon>Pseudonocardiales</taxon>
        <taxon>Pseudonocardiaceae</taxon>
        <taxon>Pseudonocardia</taxon>
    </lineage>
</organism>
<keyword evidence="2 5" id="KW-0238">DNA-binding</keyword>
<dbReference type="RefSeq" id="WP_307862431.1">
    <property type="nucleotide sequence ID" value="NZ_JAGINU010000001.1"/>
</dbReference>
<name>A0ABS4VV05_9PSEU</name>
<evidence type="ECO:0000256" key="2">
    <source>
        <dbReference type="ARBA" id="ARBA00023125"/>
    </source>
</evidence>
<evidence type="ECO:0000256" key="3">
    <source>
        <dbReference type="ARBA" id="ARBA00023163"/>
    </source>
</evidence>
<dbReference type="Pfam" id="PF07702">
    <property type="entry name" value="UTRA"/>
    <property type="match status" value="1"/>
</dbReference>
<dbReference type="PANTHER" id="PTHR44846">
    <property type="entry name" value="MANNOSYL-D-GLYCERATE TRANSPORT/METABOLISM SYSTEM REPRESSOR MNGR-RELATED"/>
    <property type="match status" value="1"/>
</dbReference>
<dbReference type="Pfam" id="PF00392">
    <property type="entry name" value="GntR"/>
    <property type="match status" value="1"/>
</dbReference>
<keyword evidence="1" id="KW-0805">Transcription regulation</keyword>
<dbReference type="InterPro" id="IPR000524">
    <property type="entry name" value="Tscrpt_reg_HTH_GntR"/>
</dbReference>
<dbReference type="Gene3D" id="1.10.10.10">
    <property type="entry name" value="Winged helix-like DNA-binding domain superfamily/Winged helix DNA-binding domain"/>
    <property type="match status" value="1"/>
</dbReference>
<evidence type="ECO:0000256" key="1">
    <source>
        <dbReference type="ARBA" id="ARBA00023015"/>
    </source>
</evidence>
<dbReference type="SUPFAM" id="SSF64288">
    <property type="entry name" value="Chorismate lyase-like"/>
    <property type="match status" value="1"/>
</dbReference>
<keyword evidence="6" id="KW-1185">Reference proteome</keyword>
<sequence>MPGARASSAAYGRVARDLREAMLRQRYRAGSQLPTEAELAVDYQVSRQTIRRAFHDLVSEGMVYRVPGRGTFVASRDGRYLRQFGSIDDLIGLSLDTTMQVLSPLSRRIDVGVAGRLRLQSDVVFELSFARLHADVPFCVTTVWLPPSVAQLLDDVEELHRVGDPSTLTVLGLLDARLPDPIADAEQSITVGFADADQAEALRVGEKSPLLRMDRVYFDTHQRPVEVATSGFLPDHYSYRVSLHRSTV</sequence>
<dbReference type="PROSITE" id="PS50949">
    <property type="entry name" value="HTH_GNTR"/>
    <property type="match status" value="1"/>
</dbReference>
<feature type="domain" description="HTH gntR-type" evidence="4">
    <location>
        <begin position="8"/>
        <end position="76"/>
    </location>
</feature>
<gene>
    <name evidence="5" type="ORF">JOF36_003431</name>
</gene>
<dbReference type="SMART" id="SM00345">
    <property type="entry name" value="HTH_GNTR"/>
    <property type="match status" value="1"/>
</dbReference>
<dbReference type="Gene3D" id="3.40.1410.10">
    <property type="entry name" value="Chorismate lyase-like"/>
    <property type="match status" value="1"/>
</dbReference>
<evidence type="ECO:0000313" key="6">
    <source>
        <dbReference type="Proteomes" id="UP001519295"/>
    </source>
</evidence>
<evidence type="ECO:0000313" key="5">
    <source>
        <dbReference type="EMBL" id="MBP2367735.1"/>
    </source>
</evidence>
<reference evidence="5 6" key="1">
    <citation type="submission" date="2021-03" db="EMBL/GenBank/DDBJ databases">
        <title>Sequencing the genomes of 1000 actinobacteria strains.</title>
        <authorList>
            <person name="Klenk H.-P."/>
        </authorList>
    </citation>
    <scope>NUCLEOTIDE SEQUENCE [LARGE SCALE GENOMIC DNA]</scope>
    <source>
        <strain evidence="5 6">DSM 45256</strain>
    </source>
</reference>
<dbReference type="PRINTS" id="PR00035">
    <property type="entry name" value="HTHGNTR"/>
</dbReference>
<dbReference type="InterPro" id="IPR036388">
    <property type="entry name" value="WH-like_DNA-bd_sf"/>
</dbReference>
<protein>
    <submittedName>
        <fullName evidence="5">DNA-binding GntR family transcriptional regulator</fullName>
    </submittedName>
</protein>
<proteinExistence type="predicted"/>
<keyword evidence="3" id="KW-0804">Transcription</keyword>